<dbReference type="OrthoDB" id="9802842at2"/>
<proteinExistence type="predicted"/>
<dbReference type="GO" id="GO:0016020">
    <property type="term" value="C:membrane"/>
    <property type="evidence" value="ECO:0007669"/>
    <property type="project" value="InterPro"/>
</dbReference>
<feature type="transmembrane region" description="Helical" evidence="1">
    <location>
        <begin position="14"/>
        <end position="38"/>
    </location>
</feature>
<dbReference type="EMBL" id="VOOR01000012">
    <property type="protein sequence ID" value="TXB64159.1"/>
    <property type="molecule type" value="Genomic_DNA"/>
</dbReference>
<organism evidence="2 3">
    <name type="scientific">Phaeodactylibacter luteus</name>
    <dbReference type="NCBI Taxonomy" id="1564516"/>
    <lineage>
        <taxon>Bacteria</taxon>
        <taxon>Pseudomonadati</taxon>
        <taxon>Bacteroidota</taxon>
        <taxon>Saprospiria</taxon>
        <taxon>Saprospirales</taxon>
        <taxon>Haliscomenobacteraceae</taxon>
        <taxon>Phaeodactylibacter</taxon>
    </lineage>
</organism>
<keyword evidence="1" id="KW-0812">Transmembrane</keyword>
<reference evidence="2 3" key="1">
    <citation type="submission" date="2019-08" db="EMBL/GenBank/DDBJ databases">
        <title>Genome of Phaeodactylibacter luteus.</title>
        <authorList>
            <person name="Bowman J.P."/>
        </authorList>
    </citation>
    <scope>NUCLEOTIDE SEQUENCE [LARGE SCALE GENOMIC DNA]</scope>
    <source>
        <strain evidence="2 3">KCTC 42180</strain>
    </source>
</reference>
<evidence type="ECO:0000256" key="1">
    <source>
        <dbReference type="SAM" id="Phobius"/>
    </source>
</evidence>
<dbReference type="Proteomes" id="UP000321580">
    <property type="component" value="Unassembled WGS sequence"/>
</dbReference>
<keyword evidence="1" id="KW-1133">Transmembrane helix</keyword>
<feature type="transmembrane region" description="Helical" evidence="1">
    <location>
        <begin position="58"/>
        <end position="84"/>
    </location>
</feature>
<feature type="transmembrane region" description="Helical" evidence="1">
    <location>
        <begin position="105"/>
        <end position="125"/>
    </location>
</feature>
<sequence length="226" mass="25681">MHLPFRHSIARKNLMALTGGFLSFFLLIHLAGNLQLLLPEARAREQFNLYAQLLSGNILIKAISYGLYLSILLHALYALLLALSSRKARGGQAYVYDHRRQASPWYARSMGLLGSILLVFLAVHMKDFWYVYKFTAIPLDEHGQKDLYTVVATAYQEAWYVLLYVVAMIALGFHLLHGVKSALFSLGLYHPRYRLWAKRASTAYAIAMTAGFCLIPIYLYFTQNPA</sequence>
<accession>A0A5C6RQ77</accession>
<name>A0A5C6RQ77_9BACT</name>
<dbReference type="Gene3D" id="1.20.1300.10">
    <property type="entry name" value="Fumarate reductase/succinate dehydrogenase, transmembrane subunit"/>
    <property type="match status" value="1"/>
</dbReference>
<keyword evidence="3" id="KW-1185">Reference proteome</keyword>
<keyword evidence="1" id="KW-0472">Membrane</keyword>
<dbReference type="RefSeq" id="WP_147166858.1">
    <property type="nucleotide sequence ID" value="NZ_VOOR01000012.1"/>
</dbReference>
<dbReference type="AlphaFoldDB" id="A0A5C6RQ77"/>
<feature type="transmembrane region" description="Helical" evidence="1">
    <location>
        <begin position="158"/>
        <end position="179"/>
    </location>
</feature>
<dbReference type="CDD" id="cd03498">
    <property type="entry name" value="SQR_TypeB_2_TM"/>
    <property type="match status" value="1"/>
</dbReference>
<comment type="caution">
    <text evidence="2">The sequence shown here is derived from an EMBL/GenBank/DDBJ whole genome shotgun (WGS) entry which is preliminary data.</text>
</comment>
<protein>
    <submittedName>
        <fullName evidence="2">Succinate dehydrogenase cytochrome b subunit</fullName>
    </submittedName>
</protein>
<dbReference type="InterPro" id="IPR011138">
    <property type="entry name" value="Cytochrome_b-558"/>
</dbReference>
<gene>
    <name evidence="2" type="ORF">FRY97_07650</name>
</gene>
<dbReference type="InterPro" id="IPR034804">
    <property type="entry name" value="SQR/QFR_C/D"/>
</dbReference>
<feature type="transmembrane region" description="Helical" evidence="1">
    <location>
        <begin position="200"/>
        <end position="221"/>
    </location>
</feature>
<dbReference type="SUPFAM" id="SSF81343">
    <property type="entry name" value="Fumarate reductase respiratory complex transmembrane subunits"/>
    <property type="match status" value="1"/>
</dbReference>
<evidence type="ECO:0000313" key="2">
    <source>
        <dbReference type="EMBL" id="TXB64159.1"/>
    </source>
</evidence>
<dbReference type="NCBIfam" id="TIGR02046">
    <property type="entry name" value="sdhC_b558_fam"/>
    <property type="match status" value="1"/>
</dbReference>
<evidence type="ECO:0000313" key="3">
    <source>
        <dbReference type="Proteomes" id="UP000321580"/>
    </source>
</evidence>